<dbReference type="InterPro" id="IPR001753">
    <property type="entry name" value="Enoyl-CoA_hydra/iso"/>
</dbReference>
<keyword evidence="2" id="KW-0576">Peroxisome</keyword>
<dbReference type="InParanoid" id="E9G814"/>
<dbReference type="SUPFAM" id="SSF52096">
    <property type="entry name" value="ClpP/crotonase"/>
    <property type="match status" value="1"/>
</dbReference>
<reference evidence="5 6" key="1">
    <citation type="journal article" date="2011" name="Science">
        <title>The ecoresponsive genome of Daphnia pulex.</title>
        <authorList>
            <person name="Colbourne J.K."/>
            <person name="Pfrender M.E."/>
            <person name="Gilbert D."/>
            <person name="Thomas W.K."/>
            <person name="Tucker A."/>
            <person name="Oakley T.H."/>
            <person name="Tokishita S."/>
            <person name="Aerts A."/>
            <person name="Arnold G.J."/>
            <person name="Basu M.K."/>
            <person name="Bauer D.J."/>
            <person name="Caceres C.E."/>
            <person name="Carmel L."/>
            <person name="Casola C."/>
            <person name="Choi J.H."/>
            <person name="Detter J.C."/>
            <person name="Dong Q."/>
            <person name="Dusheyko S."/>
            <person name="Eads B.D."/>
            <person name="Frohlich T."/>
            <person name="Geiler-Samerotte K.A."/>
            <person name="Gerlach D."/>
            <person name="Hatcher P."/>
            <person name="Jogdeo S."/>
            <person name="Krijgsveld J."/>
            <person name="Kriventseva E.V."/>
            <person name="Kultz D."/>
            <person name="Laforsch C."/>
            <person name="Lindquist E."/>
            <person name="Lopez J."/>
            <person name="Manak J.R."/>
            <person name="Muller J."/>
            <person name="Pangilinan J."/>
            <person name="Patwardhan R.P."/>
            <person name="Pitluck S."/>
            <person name="Pritham E.J."/>
            <person name="Rechtsteiner A."/>
            <person name="Rho M."/>
            <person name="Rogozin I.B."/>
            <person name="Sakarya O."/>
            <person name="Salamov A."/>
            <person name="Schaack S."/>
            <person name="Shapiro H."/>
            <person name="Shiga Y."/>
            <person name="Skalitzky C."/>
            <person name="Smith Z."/>
            <person name="Souvorov A."/>
            <person name="Sung W."/>
            <person name="Tang Z."/>
            <person name="Tsuchiya D."/>
            <person name="Tu H."/>
            <person name="Vos H."/>
            <person name="Wang M."/>
            <person name="Wolf Y.I."/>
            <person name="Yamagata H."/>
            <person name="Yamada T."/>
            <person name="Ye Y."/>
            <person name="Shaw J.R."/>
            <person name="Andrews J."/>
            <person name="Crease T.J."/>
            <person name="Tang H."/>
            <person name="Lucas S.M."/>
            <person name="Robertson H.M."/>
            <person name="Bork P."/>
            <person name="Koonin E.V."/>
            <person name="Zdobnov E.M."/>
            <person name="Grigoriev I.V."/>
            <person name="Lynch M."/>
            <person name="Boore J.L."/>
        </authorList>
    </citation>
    <scope>NUCLEOTIDE SEQUENCE [LARGE SCALE GENOMIC DNA]</scope>
</reference>
<dbReference type="Pfam" id="PF00887">
    <property type="entry name" value="ACBP"/>
    <property type="match status" value="1"/>
</dbReference>
<dbReference type="CDD" id="cd06558">
    <property type="entry name" value="crotonase-like"/>
    <property type="match status" value="1"/>
</dbReference>
<dbReference type="CDD" id="cd00435">
    <property type="entry name" value="ACBP"/>
    <property type="match status" value="1"/>
</dbReference>
<dbReference type="AlphaFoldDB" id="E9G814"/>
<evidence type="ECO:0000259" key="4">
    <source>
        <dbReference type="PROSITE" id="PS51228"/>
    </source>
</evidence>
<dbReference type="KEGG" id="dpx:DAPPUDRAFT_47060"/>
<dbReference type="PROSITE" id="PS00880">
    <property type="entry name" value="ACB_1"/>
    <property type="match status" value="1"/>
</dbReference>
<dbReference type="InterPro" id="IPR014748">
    <property type="entry name" value="Enoyl-CoA_hydra_C"/>
</dbReference>
<dbReference type="PANTHER" id="PTHR43684">
    <property type="match status" value="1"/>
</dbReference>
<dbReference type="InterPro" id="IPR029045">
    <property type="entry name" value="ClpP/crotonase-like_dom_sf"/>
</dbReference>
<dbReference type="GO" id="GO:0000062">
    <property type="term" value="F:fatty-acyl-CoA binding"/>
    <property type="evidence" value="ECO:0007669"/>
    <property type="project" value="InterPro"/>
</dbReference>
<protein>
    <recommendedName>
        <fullName evidence="4">ACB domain-containing protein</fullName>
    </recommendedName>
</protein>
<dbReference type="Pfam" id="PF00378">
    <property type="entry name" value="ECH_1"/>
    <property type="match status" value="1"/>
</dbReference>
<dbReference type="InterPro" id="IPR035984">
    <property type="entry name" value="Acyl-CoA-binding_sf"/>
</dbReference>
<keyword evidence="6" id="KW-1185">Reference proteome</keyword>
<dbReference type="PANTHER" id="PTHR43684:SF1">
    <property type="entry name" value="ENOYL-COA DELTA ISOMERASE 2"/>
    <property type="match status" value="1"/>
</dbReference>
<dbReference type="eggNOG" id="KOG0016">
    <property type="taxonomic scope" value="Eukaryota"/>
</dbReference>
<comment type="subcellular location">
    <subcellularLocation>
        <location evidence="1">Peroxisome</location>
    </subcellularLocation>
</comment>
<dbReference type="Gene3D" id="1.20.80.10">
    <property type="match status" value="1"/>
</dbReference>
<dbReference type="PROSITE" id="PS51228">
    <property type="entry name" value="ACB_2"/>
    <property type="match status" value="1"/>
</dbReference>
<feature type="domain" description="ACB" evidence="4">
    <location>
        <begin position="22"/>
        <end position="107"/>
    </location>
</feature>
<dbReference type="STRING" id="6669.E9G814"/>
<accession>E9G814</accession>
<keyword evidence="3" id="KW-0413">Isomerase</keyword>
<gene>
    <name evidence="5" type="ORF">DAPPUDRAFT_47060</name>
</gene>
<dbReference type="SUPFAM" id="SSF47027">
    <property type="entry name" value="Acyl-CoA binding protein"/>
    <property type="match status" value="1"/>
</dbReference>
<dbReference type="FunCoup" id="E9G814">
    <property type="interactions" value="614"/>
</dbReference>
<dbReference type="FunFam" id="3.90.226.10:FF:000084">
    <property type="entry name" value="Enoyl-CoA delta isomerase 2, mitochondrial"/>
    <property type="match status" value="1"/>
</dbReference>
<proteinExistence type="predicted"/>
<dbReference type="InterPro" id="IPR051053">
    <property type="entry name" value="ECH/Chromodomain_protein"/>
</dbReference>
<evidence type="ECO:0000313" key="5">
    <source>
        <dbReference type="EMBL" id="EFX84765.1"/>
    </source>
</evidence>
<evidence type="ECO:0000256" key="1">
    <source>
        <dbReference type="ARBA" id="ARBA00004275"/>
    </source>
</evidence>
<dbReference type="GO" id="GO:0005777">
    <property type="term" value="C:peroxisome"/>
    <property type="evidence" value="ECO:0007669"/>
    <property type="project" value="UniProtKB-SubCell"/>
</dbReference>
<dbReference type="OrthoDB" id="409763at2759"/>
<dbReference type="Proteomes" id="UP000000305">
    <property type="component" value="Unassembled WGS sequence"/>
</dbReference>
<organism evidence="5 6">
    <name type="scientific">Daphnia pulex</name>
    <name type="common">Water flea</name>
    <dbReference type="NCBI Taxonomy" id="6669"/>
    <lineage>
        <taxon>Eukaryota</taxon>
        <taxon>Metazoa</taxon>
        <taxon>Ecdysozoa</taxon>
        <taxon>Arthropoda</taxon>
        <taxon>Crustacea</taxon>
        <taxon>Branchiopoda</taxon>
        <taxon>Diplostraca</taxon>
        <taxon>Cladocera</taxon>
        <taxon>Anomopoda</taxon>
        <taxon>Daphniidae</taxon>
        <taxon>Daphnia</taxon>
    </lineage>
</organism>
<name>E9G814_DAPPU</name>
<evidence type="ECO:0000256" key="3">
    <source>
        <dbReference type="ARBA" id="ARBA00023235"/>
    </source>
</evidence>
<evidence type="ECO:0000256" key="2">
    <source>
        <dbReference type="ARBA" id="ARBA00023140"/>
    </source>
</evidence>
<dbReference type="Gene3D" id="1.10.12.10">
    <property type="entry name" value="Lyase 2-enoyl-coa Hydratase, Chain A, domain 2"/>
    <property type="match status" value="1"/>
</dbReference>
<dbReference type="Gene3D" id="3.90.226.10">
    <property type="entry name" value="2-enoyl-CoA Hydratase, Chain A, domain 1"/>
    <property type="match status" value="1"/>
</dbReference>
<sequence length="372" mass="41153">MACIGTPRLVSIIGAHHFSTSINQQFDEAQKRLQTLKASPGNEAKLKLYGLFKQATVGKVNTKRPGMTDFVGKAKWDAWNSLNSLSQEEAKNKYIEFVNSLVGPENSAESSAAPKSAAVGFEVSMDGKLRIIRINKPEKKNPFTLKMYLDFAQLLKDAAEDQNTTLVAVTGTGDYFSSGNDLTNFTSFSGSVSEAAEEGKRNLKIFVNSLIDFPKPVIGVVNGPALGIACTILGLMDAVYATDRGWFQTPFSALGQSPEACSSYTFPKLMGSLKANEMLLFNKKITAVEACKLGLVTEVFQDANFQSEVWPKIKEWSELPINSLVYSKQLSRQFDTEILHKVNDAECERLLERWQSEDCMEAIMKFFSKNSK</sequence>
<dbReference type="InterPro" id="IPR022408">
    <property type="entry name" value="Acyl-CoA-binding_prot_CS"/>
</dbReference>
<dbReference type="GO" id="GO:0004165">
    <property type="term" value="F:delta(3)-delta(2)-enoyl-CoA isomerase activity"/>
    <property type="evidence" value="ECO:0007669"/>
    <property type="project" value="UniProtKB-ARBA"/>
</dbReference>
<dbReference type="InterPro" id="IPR014352">
    <property type="entry name" value="FERM/acyl-CoA-bd_prot_sf"/>
</dbReference>
<dbReference type="OMA" id="KSDECAN"/>
<evidence type="ECO:0000313" key="6">
    <source>
        <dbReference type="Proteomes" id="UP000000305"/>
    </source>
</evidence>
<dbReference type="HOGENOM" id="CLU_009834_7_2_1"/>
<dbReference type="eggNOG" id="KOG0817">
    <property type="taxonomic scope" value="Eukaryota"/>
</dbReference>
<dbReference type="InterPro" id="IPR000582">
    <property type="entry name" value="Acyl-CoA-binding_protein"/>
</dbReference>
<dbReference type="EMBL" id="GL732534">
    <property type="protein sequence ID" value="EFX84765.1"/>
    <property type="molecule type" value="Genomic_DNA"/>
</dbReference>
<dbReference type="PhylomeDB" id="E9G814"/>
<dbReference type="PRINTS" id="PR00689">
    <property type="entry name" value="ACOABINDINGP"/>
</dbReference>